<dbReference type="Proteomes" id="UP000004994">
    <property type="component" value="Chromosome 1"/>
</dbReference>
<evidence type="ECO:0000313" key="3">
    <source>
        <dbReference type="Proteomes" id="UP000004994"/>
    </source>
</evidence>
<sequence>MPTLTAADNATGKSRRSLTSSPSVESSEGMALFSSTHTGRNGSNYPGGGRGGPGSSPSHYSSGPYNNRSKRGDLICDFCHIRGHTRNVCYKLNGYPADYKPKKRFGTDNQSTRDTSGSGSDKLSNVTGGTASSSVNFAGNSKLQQGGELSQDPNEMISGLPQFTKDQYNKILQLLDSNEGKHSAMAADVRPLFPVLEPHLQSSTESISTPRVVVPASPSVESCSSSSTSAYPVPSASPSHVSIPEVRRSSRPHKPPVWMSDYISKGHGNANCCYPLSQMGLSGTKPFTTPLETNLKLIFVDYDSIINNTSADNDDKLLTDPGKYQRLVGRLLYLTMTRINIAYVVQLLSQFMHKPKQSHFEAALRVVKYIKGFPGLGLLMPADSSCKFEAFCDSDWGGCLQIRRSVTSYLVKFGNAVVSWKSKKQETVPRSSAEEDFKRGSSSHANNAATGGCQPPENGVYDNSSVNTNAKSYGTSPNNFSAGTQGMSLFTDEQYNQIIQMLSKGKGKEVDSIANVATASSSDLGSRSDMKVNLPTGAQVAISHVGDSLVLKDKLAKDDLFSGRVLGIEDKALDDYEKFQILVGRLLYLTMTRPDIAFVVQVLSQYMHSPKTSHMEATLRVVRYINGTTGLGLFMTSNNMSELVAYCDSDWGACIESRKSMTGYIVKLVNALASWKAKKQNTVSRSSPEAEFRSMATTIAEIVWLKGLFNELE</sequence>
<feature type="compositionally biased region" description="Polar residues" evidence="1">
    <location>
        <begin position="1"/>
        <end position="12"/>
    </location>
</feature>
<feature type="compositionally biased region" description="Low complexity" evidence="1">
    <location>
        <begin position="225"/>
        <end position="242"/>
    </location>
</feature>
<feature type="region of interest" description="Disordered" evidence="1">
    <location>
        <begin position="424"/>
        <end position="468"/>
    </location>
</feature>
<feature type="region of interest" description="Disordered" evidence="1">
    <location>
        <begin position="225"/>
        <end position="252"/>
    </location>
</feature>
<dbReference type="EnsemblPlants" id="Solyc01g066445.1.1">
    <property type="protein sequence ID" value="Solyc01g066445.1.1"/>
    <property type="gene ID" value="Solyc01g066445.1"/>
</dbReference>
<feature type="compositionally biased region" description="Basic and acidic residues" evidence="1">
    <location>
        <begin position="424"/>
        <end position="439"/>
    </location>
</feature>
<dbReference type="AlphaFoldDB" id="A0A3Q7EZ67"/>
<proteinExistence type="predicted"/>
<feature type="compositionally biased region" description="Polar residues" evidence="1">
    <location>
        <begin position="440"/>
        <end position="449"/>
    </location>
</feature>
<feature type="compositionally biased region" description="Low complexity" evidence="1">
    <location>
        <begin position="55"/>
        <end position="67"/>
    </location>
</feature>
<feature type="compositionally biased region" description="Gly residues" evidence="1">
    <location>
        <begin position="45"/>
        <end position="54"/>
    </location>
</feature>
<evidence type="ECO:0000256" key="1">
    <source>
        <dbReference type="SAM" id="MobiDB-lite"/>
    </source>
</evidence>
<evidence type="ECO:0008006" key="4">
    <source>
        <dbReference type="Google" id="ProtNLM"/>
    </source>
</evidence>
<reference evidence="2" key="2">
    <citation type="submission" date="2019-01" db="UniProtKB">
        <authorList>
            <consortium name="EnsemblPlants"/>
        </authorList>
    </citation>
    <scope>IDENTIFICATION</scope>
    <source>
        <strain evidence="2">cv. Heinz 1706</strain>
    </source>
</reference>
<dbReference type="PANTHER" id="PTHR11439">
    <property type="entry name" value="GAG-POL-RELATED RETROTRANSPOSON"/>
    <property type="match status" value="1"/>
</dbReference>
<organism evidence="2">
    <name type="scientific">Solanum lycopersicum</name>
    <name type="common">Tomato</name>
    <name type="synonym">Lycopersicon esculentum</name>
    <dbReference type="NCBI Taxonomy" id="4081"/>
    <lineage>
        <taxon>Eukaryota</taxon>
        <taxon>Viridiplantae</taxon>
        <taxon>Streptophyta</taxon>
        <taxon>Embryophyta</taxon>
        <taxon>Tracheophyta</taxon>
        <taxon>Spermatophyta</taxon>
        <taxon>Magnoliopsida</taxon>
        <taxon>eudicotyledons</taxon>
        <taxon>Gunneridae</taxon>
        <taxon>Pentapetalae</taxon>
        <taxon>asterids</taxon>
        <taxon>lamiids</taxon>
        <taxon>Solanales</taxon>
        <taxon>Solanaceae</taxon>
        <taxon>Solanoideae</taxon>
        <taxon>Solaneae</taxon>
        <taxon>Solanum</taxon>
        <taxon>Solanum subgen. Lycopersicon</taxon>
    </lineage>
</organism>
<dbReference type="CDD" id="cd09272">
    <property type="entry name" value="RNase_HI_RT_Ty1"/>
    <property type="match status" value="2"/>
</dbReference>
<dbReference type="InParanoid" id="A0A3Q7EZ67"/>
<feature type="region of interest" description="Disordered" evidence="1">
    <location>
        <begin position="1"/>
        <end position="67"/>
    </location>
</feature>
<evidence type="ECO:0000313" key="2">
    <source>
        <dbReference type="EnsemblPlants" id="Solyc01g066445.1.1"/>
    </source>
</evidence>
<dbReference type="PANTHER" id="PTHR11439:SF444">
    <property type="entry name" value="HELICASE ATP-BINDING DOMAIN-CONTAINING PROTEIN"/>
    <property type="match status" value="1"/>
</dbReference>
<dbReference type="Gramene" id="Solyc01g066445.1.1">
    <property type="protein sequence ID" value="Solyc01g066445.1.1"/>
    <property type="gene ID" value="Solyc01g066445.1"/>
</dbReference>
<protein>
    <recommendedName>
        <fullName evidence="4">Reverse transcriptase Ty1/copia-type domain-containing protein</fullName>
    </recommendedName>
</protein>
<feature type="compositionally biased region" description="Low complexity" evidence="1">
    <location>
        <begin position="17"/>
        <end position="28"/>
    </location>
</feature>
<reference evidence="2" key="1">
    <citation type="journal article" date="2012" name="Nature">
        <title>The tomato genome sequence provides insights into fleshy fruit evolution.</title>
        <authorList>
            <consortium name="Tomato Genome Consortium"/>
        </authorList>
    </citation>
    <scope>NUCLEOTIDE SEQUENCE [LARGE SCALE GENOMIC DNA]</scope>
    <source>
        <strain evidence="2">cv. Heinz 1706</strain>
    </source>
</reference>
<feature type="compositionally biased region" description="Polar residues" evidence="1">
    <location>
        <begin position="107"/>
        <end position="151"/>
    </location>
</feature>
<keyword evidence="3" id="KW-1185">Reference proteome</keyword>
<name>A0A3Q7EZ67_SOLLC</name>
<feature type="region of interest" description="Disordered" evidence="1">
    <location>
        <begin position="100"/>
        <end position="151"/>
    </location>
</feature>
<accession>A0A3Q7EZ67</accession>